<keyword evidence="1" id="KW-0732">Signal</keyword>
<dbReference type="EMBL" id="BHWB01000011">
    <property type="protein sequence ID" value="GCB36342.1"/>
    <property type="molecule type" value="Genomic_DNA"/>
</dbReference>
<proteinExistence type="predicted"/>
<evidence type="ECO:0000256" key="1">
    <source>
        <dbReference type="SAM" id="SignalP"/>
    </source>
</evidence>
<comment type="caution">
    <text evidence="2">The sequence shown here is derived from an EMBL/GenBank/DDBJ whole genome shotgun (WGS) entry which is preliminary data.</text>
</comment>
<feature type="chain" id="PRO_5019141696" description="DUF481 domain-containing protein" evidence="1">
    <location>
        <begin position="22"/>
        <end position="225"/>
    </location>
</feature>
<dbReference type="OrthoDB" id="1093402at2"/>
<dbReference type="AlphaFoldDB" id="A0A401LXV6"/>
<evidence type="ECO:0000313" key="3">
    <source>
        <dbReference type="Proteomes" id="UP000288079"/>
    </source>
</evidence>
<feature type="signal peptide" evidence="1">
    <location>
        <begin position="1"/>
        <end position="21"/>
    </location>
</feature>
<dbReference type="SUPFAM" id="SSF56935">
    <property type="entry name" value="Porins"/>
    <property type="match status" value="1"/>
</dbReference>
<dbReference type="Proteomes" id="UP000288079">
    <property type="component" value="Unassembled WGS sequence"/>
</dbReference>
<dbReference type="RefSeq" id="WP_125042030.1">
    <property type="nucleotide sequence ID" value="NZ_BHWB01000011.1"/>
</dbReference>
<sequence>MKKRIVILLLSAFVFTTYVFSQTTENEKKVETKIEGKIKVDEKLMYDHTKEKIDLMYNINRVNLKSIPTLADFSRFQQTAISRRFSFVGNGKEVTYLGMGKYFSINGAIRWKVSDKLSLDAGGLFSRQFYFSGPITRQDVMGMNVKGQYALNDYIRLEIWGQYIFPNETYSYSSYNSLFSHTGIGTSVSIDLKENTGIKVGAEYQYDRKTQKWGLESTGKVSIGF</sequence>
<organism evidence="2 3">
    <name type="scientific">Bacteroides faecalis</name>
    <dbReference type="NCBI Taxonomy" id="2447885"/>
    <lineage>
        <taxon>Bacteria</taxon>
        <taxon>Pseudomonadati</taxon>
        <taxon>Bacteroidota</taxon>
        <taxon>Bacteroidia</taxon>
        <taxon>Bacteroidales</taxon>
        <taxon>Bacteroidaceae</taxon>
        <taxon>Bacteroides</taxon>
    </lineage>
</organism>
<protein>
    <recommendedName>
        <fullName evidence="4">DUF481 domain-containing protein</fullName>
    </recommendedName>
</protein>
<name>A0A401LXV6_9BACE</name>
<accession>A0A401LXV6</accession>
<keyword evidence="3" id="KW-1185">Reference proteome</keyword>
<evidence type="ECO:0000313" key="2">
    <source>
        <dbReference type="EMBL" id="GCB36342.1"/>
    </source>
</evidence>
<evidence type="ECO:0008006" key="4">
    <source>
        <dbReference type="Google" id="ProtNLM"/>
    </source>
</evidence>
<reference evidence="2 3" key="1">
    <citation type="submission" date="2018-10" db="EMBL/GenBank/DDBJ databases">
        <title>Draft Genome Sequence of Bacteroides sp. KCTC 15687.</title>
        <authorList>
            <person name="Yu S.Y."/>
            <person name="Kim J.S."/>
            <person name="Oh B.S."/>
            <person name="Park S.H."/>
            <person name="Kang S.W."/>
            <person name="Park J.E."/>
            <person name="Choi S.H."/>
            <person name="Han K.I."/>
            <person name="Lee K.C."/>
            <person name="Eom M.K."/>
            <person name="Suh M.K."/>
            <person name="Lee D.H."/>
            <person name="Yoon H."/>
            <person name="Kim B."/>
            <person name="Yang S.J."/>
            <person name="Lee J.S."/>
            <person name="Lee J.H."/>
        </authorList>
    </citation>
    <scope>NUCLEOTIDE SEQUENCE [LARGE SCALE GENOMIC DNA]</scope>
    <source>
        <strain evidence="2 3">KCTC 15687</strain>
    </source>
</reference>
<gene>
    <name evidence="2" type="ORF">KGMB02408_32870</name>
</gene>